<dbReference type="eggNOG" id="KOG0800">
    <property type="taxonomic scope" value="Eukaryota"/>
</dbReference>
<dbReference type="InterPro" id="IPR001938">
    <property type="entry name" value="Thaumatin"/>
</dbReference>
<evidence type="ECO:0008006" key="4">
    <source>
        <dbReference type="Google" id="ProtNLM"/>
    </source>
</evidence>
<dbReference type="HOGENOM" id="CLU_043181_2_0_1"/>
<dbReference type="Proteomes" id="UP000008021">
    <property type="component" value="Chromosome 8"/>
</dbReference>
<name>A0A0E0EMY5_9ORYZ</name>
<dbReference type="AlphaFoldDB" id="A0A0E0EMY5"/>
<dbReference type="STRING" id="40149.A0A0E0EMY5"/>
<reference evidence="2" key="1">
    <citation type="submission" date="2015-04" db="UniProtKB">
        <authorList>
            <consortium name="EnsemblPlants"/>
        </authorList>
    </citation>
    <scope>IDENTIFICATION</scope>
</reference>
<organism evidence="2">
    <name type="scientific">Oryza meridionalis</name>
    <dbReference type="NCBI Taxonomy" id="40149"/>
    <lineage>
        <taxon>Eukaryota</taxon>
        <taxon>Viridiplantae</taxon>
        <taxon>Streptophyta</taxon>
        <taxon>Embryophyta</taxon>
        <taxon>Tracheophyta</taxon>
        <taxon>Spermatophyta</taxon>
        <taxon>Magnoliopsida</taxon>
        <taxon>Liliopsida</taxon>
        <taxon>Poales</taxon>
        <taxon>Poaceae</taxon>
        <taxon>BOP clade</taxon>
        <taxon>Oryzoideae</taxon>
        <taxon>Oryzeae</taxon>
        <taxon>Oryzinae</taxon>
        <taxon>Oryza</taxon>
    </lineage>
</organism>
<reference evidence="2" key="2">
    <citation type="submission" date="2018-05" db="EMBL/GenBank/DDBJ databases">
        <title>OmerRS3 (Oryza meridionalis Reference Sequence Version 3).</title>
        <authorList>
            <person name="Zhang J."/>
            <person name="Kudrna D."/>
            <person name="Lee S."/>
            <person name="Talag J."/>
            <person name="Welchert J."/>
            <person name="Wing R.A."/>
        </authorList>
    </citation>
    <scope>NUCLEOTIDE SEQUENCE [LARGE SCALE GENOMIC DNA]</scope>
    <source>
        <strain evidence="2">cv. OR44</strain>
    </source>
</reference>
<keyword evidence="3" id="KW-1185">Reference proteome</keyword>
<evidence type="ECO:0000256" key="1">
    <source>
        <dbReference type="SAM" id="SignalP"/>
    </source>
</evidence>
<feature type="chain" id="PRO_5002358552" description="Thaumatin-like protein" evidence="1">
    <location>
        <begin position="28"/>
        <end position="234"/>
    </location>
</feature>
<dbReference type="InterPro" id="IPR037176">
    <property type="entry name" value="Osmotin/thaumatin-like_sf"/>
</dbReference>
<sequence>MANKLQLAIAFVVVVVVLGAMAASAAAAVAPMLTMHNLCPYTVWPIVSPDSGSPPIADGIRLEGRGVGLRSLYLPAGFWSGRVVPRTWCRDGGRCDTGNAPPATVVRLSFNGAGGLAEYSVNLGEGFNVPTVVSPHAIGGGMCPALGCTADLNAGCAAGQRVYGGDTGGDVVACRGPASYFKQRCPLTRTGGGDVEPVPQHCISPGEIKLVFCQAAMVAGEPELIRTVDDVADN</sequence>
<protein>
    <recommendedName>
        <fullName evidence="4">Thaumatin-like protein</fullName>
    </recommendedName>
</protein>
<evidence type="ECO:0000313" key="3">
    <source>
        <dbReference type="Proteomes" id="UP000008021"/>
    </source>
</evidence>
<dbReference type="Gramene" id="OMERI08G15720.1">
    <property type="protein sequence ID" value="OMERI08G15720.1"/>
    <property type="gene ID" value="OMERI08G15720"/>
</dbReference>
<keyword evidence="1" id="KW-0732">Signal</keyword>
<feature type="signal peptide" evidence="1">
    <location>
        <begin position="1"/>
        <end position="27"/>
    </location>
</feature>
<dbReference type="PROSITE" id="PS51367">
    <property type="entry name" value="THAUMATIN_2"/>
    <property type="match status" value="1"/>
</dbReference>
<dbReference type="SMART" id="SM00205">
    <property type="entry name" value="THN"/>
    <property type="match status" value="1"/>
</dbReference>
<dbReference type="EnsemblPlants" id="OMERI08G15720.1">
    <property type="protein sequence ID" value="OMERI08G15720.1"/>
    <property type="gene ID" value="OMERI08G15720"/>
</dbReference>
<accession>A0A0E0EMY5</accession>
<proteinExistence type="predicted"/>
<dbReference type="Gene3D" id="2.60.110.10">
    <property type="entry name" value="Thaumatin"/>
    <property type="match status" value="1"/>
</dbReference>
<evidence type="ECO:0000313" key="2">
    <source>
        <dbReference type="EnsemblPlants" id="OMERI08G15720.1"/>
    </source>
</evidence>
<dbReference type="PANTHER" id="PTHR31048">
    <property type="entry name" value="OS03G0233200 PROTEIN"/>
    <property type="match status" value="1"/>
</dbReference>
<dbReference type="Pfam" id="PF00314">
    <property type="entry name" value="Thaumatin"/>
    <property type="match status" value="1"/>
</dbReference>
<dbReference type="FunFam" id="2.60.110.10:FF:000007">
    <property type="entry name" value="Osmotin-like protein"/>
    <property type="match status" value="1"/>
</dbReference>
<dbReference type="SUPFAM" id="SSF49870">
    <property type="entry name" value="Osmotin, thaumatin-like protein"/>
    <property type="match status" value="1"/>
</dbReference>